<organism evidence="1 2">
    <name type="scientific">Nyssa sinensis</name>
    <dbReference type="NCBI Taxonomy" id="561372"/>
    <lineage>
        <taxon>Eukaryota</taxon>
        <taxon>Viridiplantae</taxon>
        <taxon>Streptophyta</taxon>
        <taxon>Embryophyta</taxon>
        <taxon>Tracheophyta</taxon>
        <taxon>Spermatophyta</taxon>
        <taxon>Magnoliopsida</taxon>
        <taxon>eudicotyledons</taxon>
        <taxon>Gunneridae</taxon>
        <taxon>Pentapetalae</taxon>
        <taxon>asterids</taxon>
        <taxon>Cornales</taxon>
        <taxon>Nyssaceae</taxon>
        <taxon>Nyssa</taxon>
    </lineage>
</organism>
<reference evidence="1 2" key="1">
    <citation type="submission" date="2019-09" db="EMBL/GenBank/DDBJ databases">
        <title>A chromosome-level genome assembly of the Chinese tupelo Nyssa sinensis.</title>
        <authorList>
            <person name="Yang X."/>
            <person name="Kang M."/>
            <person name="Yang Y."/>
            <person name="Xiong H."/>
            <person name="Wang M."/>
            <person name="Zhang Z."/>
            <person name="Wang Z."/>
            <person name="Wu H."/>
            <person name="Ma T."/>
            <person name="Liu J."/>
            <person name="Xi Z."/>
        </authorList>
    </citation>
    <scope>NUCLEOTIDE SEQUENCE [LARGE SCALE GENOMIC DNA]</scope>
    <source>
        <strain evidence="1">J267</strain>
        <tissue evidence="1">Leaf</tissue>
    </source>
</reference>
<accession>A0A5J5AZQ5</accession>
<proteinExistence type="predicted"/>
<dbReference type="EMBL" id="CM018039">
    <property type="protein sequence ID" value="KAA8536523.1"/>
    <property type="molecule type" value="Genomic_DNA"/>
</dbReference>
<dbReference type="Proteomes" id="UP000325577">
    <property type="component" value="Linkage Group LG16"/>
</dbReference>
<evidence type="ECO:0000313" key="1">
    <source>
        <dbReference type="EMBL" id="KAA8536523.1"/>
    </source>
</evidence>
<evidence type="ECO:0000313" key="2">
    <source>
        <dbReference type="Proteomes" id="UP000325577"/>
    </source>
</evidence>
<gene>
    <name evidence="1" type="ORF">F0562_029001</name>
</gene>
<dbReference type="AlphaFoldDB" id="A0A5J5AZQ5"/>
<keyword evidence="2" id="KW-1185">Reference proteome</keyword>
<name>A0A5J5AZQ5_9ASTE</name>
<protein>
    <submittedName>
        <fullName evidence="1">Uncharacterized protein</fullName>
    </submittedName>
</protein>
<sequence length="139" mass="15057">MEEPGDSISTAPRPISAEDMELLFLKTRTSSSSDSLENSGLKDLLKNSSFIEKDTADPELDLLFESSSEPAEWLSSVATFAPSFGFLTPVGSTGFTSRGEPVQPSDTELFGSELMTGESPIRWHVLRCQALNGLVSLPR</sequence>